<comment type="similarity">
    <text evidence="5">Belongs to the DNA photolyase family.</text>
</comment>
<name>A0ABZ2M1L8_9BACT</name>
<dbReference type="InterPro" id="IPR005101">
    <property type="entry name" value="Cryptochr/Photolyase_FAD-bd"/>
</dbReference>
<dbReference type="SUPFAM" id="SSF48173">
    <property type="entry name" value="Cryptochrome/photolyase FAD-binding domain"/>
    <property type="match status" value="1"/>
</dbReference>
<keyword evidence="8" id="KW-1185">Reference proteome</keyword>
<dbReference type="InterPro" id="IPR036134">
    <property type="entry name" value="Crypto/Photolyase_FAD-like_sf"/>
</dbReference>
<dbReference type="Gene3D" id="1.25.40.80">
    <property type="match status" value="1"/>
</dbReference>
<dbReference type="Proteomes" id="UP001370348">
    <property type="component" value="Chromosome"/>
</dbReference>
<evidence type="ECO:0000256" key="2">
    <source>
        <dbReference type="ARBA" id="ARBA00001974"/>
    </source>
</evidence>
<dbReference type="Gene3D" id="1.10.579.10">
    <property type="entry name" value="DNA Cyclobutane Dipyrimidine Photolyase, subunit A, domain 3"/>
    <property type="match status" value="1"/>
</dbReference>
<protein>
    <submittedName>
        <fullName evidence="7">DNA photolyase family protein</fullName>
    </submittedName>
</protein>
<reference evidence="7 8" key="1">
    <citation type="submission" date="2021-12" db="EMBL/GenBank/DDBJ databases">
        <title>Discovery of the Pendulisporaceae a myxobacterial family with distinct sporulation behavior and unique specialized metabolism.</title>
        <authorList>
            <person name="Garcia R."/>
            <person name="Popoff A."/>
            <person name="Bader C.D."/>
            <person name="Loehr J."/>
            <person name="Walesch S."/>
            <person name="Walt C."/>
            <person name="Boldt J."/>
            <person name="Bunk B."/>
            <person name="Haeckl F.J.F.P.J."/>
            <person name="Gunesch A.P."/>
            <person name="Birkelbach J."/>
            <person name="Nuebel U."/>
            <person name="Pietschmann T."/>
            <person name="Bach T."/>
            <person name="Mueller R."/>
        </authorList>
    </citation>
    <scope>NUCLEOTIDE SEQUENCE [LARGE SCALE GENOMIC DNA]</scope>
    <source>
        <strain evidence="7 8">MSr11954</strain>
    </source>
</reference>
<evidence type="ECO:0000256" key="5">
    <source>
        <dbReference type="RuleBase" id="RU004182"/>
    </source>
</evidence>
<dbReference type="PRINTS" id="PR00147">
    <property type="entry name" value="DNAPHOTLYASE"/>
</dbReference>
<proteinExistence type="inferred from homology"/>
<dbReference type="SUPFAM" id="SSF52425">
    <property type="entry name" value="Cryptochrome/photolyase, N-terminal domain"/>
    <property type="match status" value="1"/>
</dbReference>
<evidence type="ECO:0000256" key="4">
    <source>
        <dbReference type="ARBA" id="ARBA00022827"/>
    </source>
</evidence>
<comment type="cofactor">
    <cofactor evidence="1">
        <name>(6R)-5,10-methylene-5,6,7,8-tetrahydrofolate</name>
        <dbReference type="ChEBI" id="CHEBI:15636"/>
    </cofactor>
</comment>
<evidence type="ECO:0000313" key="7">
    <source>
        <dbReference type="EMBL" id="WXB15236.1"/>
    </source>
</evidence>
<comment type="cofactor">
    <cofactor evidence="2">
        <name>FAD</name>
        <dbReference type="ChEBI" id="CHEBI:57692"/>
    </cofactor>
</comment>
<dbReference type="PANTHER" id="PTHR11455:SF18">
    <property type="entry name" value="SI:CH1073-390K14.1"/>
    <property type="match status" value="1"/>
</dbReference>
<keyword evidence="3 5" id="KW-0285">Flavoprotein</keyword>
<accession>A0ABZ2M1L8</accession>
<gene>
    <name evidence="7" type="ORF">LZC94_46380</name>
</gene>
<keyword evidence="5" id="KW-0157">Chromophore</keyword>
<dbReference type="InterPro" id="IPR036155">
    <property type="entry name" value="Crypto/Photolyase_N_sf"/>
</dbReference>
<evidence type="ECO:0000313" key="8">
    <source>
        <dbReference type="Proteomes" id="UP001370348"/>
    </source>
</evidence>
<feature type="domain" description="Photolyase/cryptochrome alpha/beta" evidence="6">
    <location>
        <begin position="7"/>
        <end position="134"/>
    </location>
</feature>
<keyword evidence="4 5" id="KW-0274">FAD</keyword>
<dbReference type="PANTHER" id="PTHR11455">
    <property type="entry name" value="CRYPTOCHROME"/>
    <property type="match status" value="1"/>
</dbReference>
<evidence type="ECO:0000256" key="3">
    <source>
        <dbReference type="ARBA" id="ARBA00022630"/>
    </source>
</evidence>
<dbReference type="EMBL" id="CP089984">
    <property type="protein sequence ID" value="WXB15236.1"/>
    <property type="molecule type" value="Genomic_DNA"/>
</dbReference>
<dbReference type="Pfam" id="PF00875">
    <property type="entry name" value="DNA_photolyase"/>
    <property type="match status" value="1"/>
</dbReference>
<dbReference type="InterPro" id="IPR014729">
    <property type="entry name" value="Rossmann-like_a/b/a_fold"/>
</dbReference>
<sequence length="478" mass="54258">MSSTSMRTLVWFRGKDLRISDHGPLCEAACHGEVIGLFVLDPYFFAPERARELPHRMQFLLESIAALQSNLEQLGSGLVLARGKSIEVVPRLARRWRVDKVLAQRWTEPFARKRDAIVAERLHVPFELHEGETLAVPEEVRTGEGKSYSVFTPFARAHRAVVRVGSPLRAPKTLPPLPDDIRADKATLPSLESLGIAHNPRLLAGGERAARERLRRFLASAAERYDAERDRLDLASTSRLSADLKFGTLSIRTVWTAARRALERTNPKAWRSFSNELLWREFTHAVLWNNPNLLKHPRRAEFETFPWEPNEPGWRAWCEGKTGYPIVDASARQLLGEGFVHNRARMISASFLVKDLLIDYRRGEAHYMKYLTDGDWAQNNAGWQWSAGCGFDAQPYFRVFNPIDQGRKFDPTGGYVRRWIPEIARLPDKHLHAPWEAPAAVLRAAGITLGETYPNPIVNHASARNRFLAIAQGRMSAR</sequence>
<organism evidence="7 8">
    <name type="scientific">Pendulispora albinea</name>
    <dbReference type="NCBI Taxonomy" id="2741071"/>
    <lineage>
        <taxon>Bacteria</taxon>
        <taxon>Pseudomonadati</taxon>
        <taxon>Myxococcota</taxon>
        <taxon>Myxococcia</taxon>
        <taxon>Myxococcales</taxon>
        <taxon>Sorangiineae</taxon>
        <taxon>Pendulisporaceae</taxon>
        <taxon>Pendulispora</taxon>
    </lineage>
</organism>
<evidence type="ECO:0000256" key="1">
    <source>
        <dbReference type="ARBA" id="ARBA00001932"/>
    </source>
</evidence>
<dbReference type="InterPro" id="IPR002081">
    <property type="entry name" value="Cryptochrome/DNA_photolyase_1"/>
</dbReference>
<dbReference type="RefSeq" id="WP_394824861.1">
    <property type="nucleotide sequence ID" value="NZ_CP089984.1"/>
</dbReference>
<dbReference type="PROSITE" id="PS51645">
    <property type="entry name" value="PHR_CRY_ALPHA_BETA"/>
    <property type="match status" value="1"/>
</dbReference>
<dbReference type="Gene3D" id="3.40.50.620">
    <property type="entry name" value="HUPs"/>
    <property type="match status" value="1"/>
</dbReference>
<evidence type="ECO:0000259" key="6">
    <source>
        <dbReference type="PROSITE" id="PS51645"/>
    </source>
</evidence>
<dbReference type="InterPro" id="IPR006050">
    <property type="entry name" value="DNA_photolyase_N"/>
</dbReference>
<dbReference type="Pfam" id="PF03441">
    <property type="entry name" value="FAD_binding_7"/>
    <property type="match status" value="1"/>
</dbReference>